<keyword evidence="2" id="KW-0812">Transmembrane</keyword>
<keyword evidence="4" id="KW-1185">Reference proteome</keyword>
<evidence type="ECO:0000313" key="3">
    <source>
        <dbReference type="EMBL" id="CAD6224881.1"/>
    </source>
</evidence>
<evidence type="ECO:0000256" key="1">
    <source>
        <dbReference type="SAM" id="MobiDB-lite"/>
    </source>
</evidence>
<evidence type="ECO:0000256" key="2">
    <source>
        <dbReference type="SAM" id="Phobius"/>
    </source>
</evidence>
<name>A0A811NJB7_9POAL</name>
<accession>A0A811NJB7</accession>
<proteinExistence type="predicted"/>
<sequence length="241" mass="25582">MELLGMVPAEAIALRLYSLPAAAAAAGSLCAWLVAALAAAVGLWRIRAVSGASNSNPSATGVRSVSALVDDDNQEPQAPLPPSRAAIVDEQRRPVVALAPAEPSSVSEPSTPSKVRFTAYYGGSGDEDGVVDGVRKCADADADDDDGDSARGDRDSDSEVEVVLRRMVSEPTGRRRATTLATAPWDEERELAVRRRSDLGWYRHIDMAALDGSVVRLWYGDLTASPRGRGRRAGLELQLSL</sequence>
<feature type="region of interest" description="Disordered" evidence="1">
    <location>
        <begin position="138"/>
        <end position="158"/>
    </location>
</feature>
<keyword evidence="2" id="KW-0472">Membrane</keyword>
<comment type="caution">
    <text evidence="3">The sequence shown here is derived from an EMBL/GenBank/DDBJ whole genome shotgun (WGS) entry which is preliminary data.</text>
</comment>
<dbReference type="PANTHER" id="PTHR36369">
    <property type="entry name" value="TRANSMEMBRANE PROTEIN"/>
    <property type="match status" value="1"/>
</dbReference>
<dbReference type="AlphaFoldDB" id="A0A811NJB7"/>
<organism evidence="3 4">
    <name type="scientific">Miscanthus lutarioriparius</name>
    <dbReference type="NCBI Taxonomy" id="422564"/>
    <lineage>
        <taxon>Eukaryota</taxon>
        <taxon>Viridiplantae</taxon>
        <taxon>Streptophyta</taxon>
        <taxon>Embryophyta</taxon>
        <taxon>Tracheophyta</taxon>
        <taxon>Spermatophyta</taxon>
        <taxon>Magnoliopsida</taxon>
        <taxon>Liliopsida</taxon>
        <taxon>Poales</taxon>
        <taxon>Poaceae</taxon>
        <taxon>PACMAD clade</taxon>
        <taxon>Panicoideae</taxon>
        <taxon>Andropogonodae</taxon>
        <taxon>Andropogoneae</taxon>
        <taxon>Saccharinae</taxon>
        <taxon>Miscanthus</taxon>
    </lineage>
</organism>
<evidence type="ECO:0000313" key="4">
    <source>
        <dbReference type="Proteomes" id="UP000604825"/>
    </source>
</evidence>
<protein>
    <submittedName>
        <fullName evidence="3">Uncharacterized protein</fullName>
    </submittedName>
</protein>
<keyword evidence="2" id="KW-1133">Transmembrane helix</keyword>
<gene>
    <name evidence="3" type="ORF">NCGR_LOCUS17046</name>
</gene>
<reference evidence="3" key="1">
    <citation type="submission" date="2020-10" db="EMBL/GenBank/DDBJ databases">
        <authorList>
            <person name="Han B."/>
            <person name="Lu T."/>
            <person name="Zhao Q."/>
            <person name="Huang X."/>
            <person name="Zhao Y."/>
        </authorList>
    </citation>
    <scope>NUCLEOTIDE SEQUENCE</scope>
</reference>
<dbReference type="PANTHER" id="PTHR36369:SF1">
    <property type="entry name" value="TRANSMEMBRANE PROTEIN"/>
    <property type="match status" value="1"/>
</dbReference>
<dbReference type="Proteomes" id="UP000604825">
    <property type="component" value="Unassembled WGS sequence"/>
</dbReference>
<dbReference type="OrthoDB" id="1921606at2759"/>
<dbReference type="EMBL" id="CAJGYO010000004">
    <property type="protein sequence ID" value="CAD6224881.1"/>
    <property type="molecule type" value="Genomic_DNA"/>
</dbReference>
<feature type="transmembrane region" description="Helical" evidence="2">
    <location>
        <begin position="20"/>
        <end position="44"/>
    </location>
</feature>
<feature type="compositionally biased region" description="Basic and acidic residues" evidence="1">
    <location>
        <begin position="148"/>
        <end position="158"/>
    </location>
</feature>